<evidence type="ECO:0000313" key="3">
    <source>
        <dbReference type="EMBL" id="NWF08390.1"/>
    </source>
</evidence>
<feature type="transmembrane region" description="Helical" evidence="2">
    <location>
        <begin position="6"/>
        <end position="27"/>
    </location>
</feature>
<name>A0A7Y8GDQ4_9PSED</name>
<dbReference type="EMBL" id="JACAQV010000010">
    <property type="protein sequence ID" value="NWF08390.1"/>
    <property type="molecule type" value="Genomic_DNA"/>
</dbReference>
<protein>
    <submittedName>
        <fullName evidence="3">Uncharacterized protein</fullName>
    </submittedName>
</protein>
<dbReference type="Proteomes" id="UP000561369">
    <property type="component" value="Unassembled WGS sequence"/>
</dbReference>
<reference evidence="3 4" key="1">
    <citation type="submission" date="2020-04" db="EMBL/GenBank/DDBJ databases">
        <title>Molecular characterization of pseudomonads from Agaricus bisporus reveal novel blotch 2 pathogens in Western Europe.</title>
        <authorList>
            <person name="Taparia T."/>
            <person name="Krijger M."/>
            <person name="Haynes E."/>
            <person name="Elpinstone J.G."/>
            <person name="Noble R."/>
            <person name="Van Der Wolf J."/>
        </authorList>
    </citation>
    <scope>NUCLEOTIDE SEQUENCE [LARGE SCALE GENOMIC DNA]</scope>
    <source>
        <strain evidence="3 4">IPO3765</strain>
    </source>
</reference>
<keyword evidence="2" id="KW-1133">Transmembrane helix</keyword>
<organism evidence="3 4">
    <name type="scientific">Pseudomonas salomonii</name>
    <dbReference type="NCBI Taxonomy" id="191391"/>
    <lineage>
        <taxon>Bacteria</taxon>
        <taxon>Pseudomonadati</taxon>
        <taxon>Pseudomonadota</taxon>
        <taxon>Gammaproteobacteria</taxon>
        <taxon>Pseudomonadales</taxon>
        <taxon>Pseudomonadaceae</taxon>
        <taxon>Pseudomonas</taxon>
    </lineage>
</organism>
<keyword evidence="2" id="KW-0812">Transmembrane</keyword>
<keyword evidence="1" id="KW-0175">Coiled coil</keyword>
<dbReference type="AlphaFoldDB" id="A0A7Y8GDQ4"/>
<sequence>MTTLDVVATGALLVMTAVAVLMLVQYLKLQDIWQMIIDCKTATRWAKIWEMENKELRSALRAEKEQVDQLQRKVGLIQPPTPVDSNTTPGP</sequence>
<keyword evidence="2" id="KW-0472">Membrane</keyword>
<dbReference type="RefSeq" id="WP_065931417.1">
    <property type="nucleotide sequence ID" value="NZ_JACAQV010000010.1"/>
</dbReference>
<gene>
    <name evidence="3" type="ORF">HX810_12065</name>
</gene>
<proteinExistence type="predicted"/>
<evidence type="ECO:0000256" key="2">
    <source>
        <dbReference type="SAM" id="Phobius"/>
    </source>
</evidence>
<evidence type="ECO:0000313" key="4">
    <source>
        <dbReference type="Proteomes" id="UP000561369"/>
    </source>
</evidence>
<evidence type="ECO:0000256" key="1">
    <source>
        <dbReference type="SAM" id="Coils"/>
    </source>
</evidence>
<comment type="caution">
    <text evidence="3">The sequence shown here is derived from an EMBL/GenBank/DDBJ whole genome shotgun (WGS) entry which is preliminary data.</text>
</comment>
<accession>A0A7Y8GDQ4</accession>
<feature type="coiled-coil region" evidence="1">
    <location>
        <begin position="46"/>
        <end position="73"/>
    </location>
</feature>